<dbReference type="Gene3D" id="1.10.12.10">
    <property type="entry name" value="Lyase 2-enoyl-coa Hydratase, Chain A, domain 2"/>
    <property type="match status" value="1"/>
</dbReference>
<dbReference type="AlphaFoldDB" id="A0A5S4F1E6"/>
<dbReference type="Proteomes" id="UP000309128">
    <property type="component" value="Unassembled WGS sequence"/>
</dbReference>
<dbReference type="Gene3D" id="3.90.226.10">
    <property type="entry name" value="2-enoyl-CoA Hydratase, Chain A, domain 1"/>
    <property type="match status" value="1"/>
</dbReference>
<dbReference type="InterPro" id="IPR001753">
    <property type="entry name" value="Enoyl-CoA_hydra/iso"/>
</dbReference>
<dbReference type="CDD" id="cd06558">
    <property type="entry name" value="crotonase-like"/>
    <property type="match status" value="1"/>
</dbReference>
<dbReference type="SUPFAM" id="SSF52096">
    <property type="entry name" value="ClpP/crotonase"/>
    <property type="match status" value="1"/>
</dbReference>
<dbReference type="PANTHER" id="PTHR43459">
    <property type="entry name" value="ENOYL-COA HYDRATASE"/>
    <property type="match status" value="1"/>
</dbReference>
<evidence type="ECO:0000313" key="2">
    <source>
        <dbReference type="EMBL" id="TMR09749.1"/>
    </source>
</evidence>
<evidence type="ECO:0000256" key="1">
    <source>
        <dbReference type="ARBA" id="ARBA00005254"/>
    </source>
</evidence>
<dbReference type="PANTHER" id="PTHR43459:SF1">
    <property type="entry name" value="EG:BACN32G11.4 PROTEIN"/>
    <property type="match status" value="1"/>
</dbReference>
<keyword evidence="3" id="KW-1185">Reference proteome</keyword>
<comment type="caution">
    <text evidence="2">The sequence shown here is derived from an EMBL/GenBank/DDBJ whole genome shotgun (WGS) entry which is preliminary data.</text>
</comment>
<comment type="similarity">
    <text evidence="1">Belongs to the enoyl-CoA hydratase/isomerase family.</text>
</comment>
<reference evidence="2 3" key="1">
    <citation type="submission" date="2019-05" db="EMBL/GenBank/DDBJ databases">
        <title>Draft genome sequence of Nonomuraea turkmeniaca DSM 43926.</title>
        <authorList>
            <person name="Saricaoglu S."/>
            <person name="Isik K."/>
        </authorList>
    </citation>
    <scope>NUCLEOTIDE SEQUENCE [LARGE SCALE GENOMIC DNA]</scope>
    <source>
        <strain evidence="2 3">DSM 43926</strain>
    </source>
</reference>
<name>A0A5S4F1E6_9ACTN</name>
<accession>A0A5S4F1E6</accession>
<dbReference type="OrthoDB" id="9777711at2"/>
<dbReference type="EMBL" id="VCKY01000218">
    <property type="protein sequence ID" value="TMR09749.1"/>
    <property type="molecule type" value="Genomic_DNA"/>
</dbReference>
<dbReference type="GO" id="GO:0003824">
    <property type="term" value="F:catalytic activity"/>
    <property type="evidence" value="ECO:0007669"/>
    <property type="project" value="UniProtKB-ARBA"/>
</dbReference>
<evidence type="ECO:0000313" key="3">
    <source>
        <dbReference type="Proteomes" id="UP000309128"/>
    </source>
</evidence>
<gene>
    <name evidence="2" type="ORF">ETD86_42265</name>
</gene>
<dbReference type="InterPro" id="IPR029045">
    <property type="entry name" value="ClpP/crotonase-like_dom_sf"/>
</dbReference>
<organism evidence="2 3">
    <name type="scientific">Nonomuraea turkmeniaca</name>
    <dbReference type="NCBI Taxonomy" id="103838"/>
    <lineage>
        <taxon>Bacteria</taxon>
        <taxon>Bacillati</taxon>
        <taxon>Actinomycetota</taxon>
        <taxon>Actinomycetes</taxon>
        <taxon>Streptosporangiales</taxon>
        <taxon>Streptosporangiaceae</taxon>
        <taxon>Nonomuraea</taxon>
    </lineage>
</organism>
<dbReference type="Pfam" id="PF00378">
    <property type="entry name" value="ECH_1"/>
    <property type="match status" value="1"/>
</dbReference>
<dbReference type="InterPro" id="IPR014748">
    <property type="entry name" value="Enoyl-CoA_hydra_C"/>
</dbReference>
<proteinExistence type="inferred from homology"/>
<protein>
    <submittedName>
        <fullName evidence="2">Enoyl-CoA hydratase</fullName>
    </submittedName>
</protein>
<sequence>MAQLPVPRSRPAPRAAARRLAGREGQGLLRAGGRPAAARSRRVRRQGVDLIRYDVADAVAAITLDRPDAMNSLTAELKDALLDAVRRAAGDPAIRAVLLTGAGRAFCAGQDLREHADNLEAGRGLAGTVHRHYNPIVELIATMPKPVVAAVNGVAAGAGASLAFACDLRVASDKAKFALAFAGIGLAPDSGASWTLQRLVGRGRAAELMLLGEPLDAPRALELGLVTRVVPADDVLKTAQELAVRLAQGPTLAYAATKRALAYAATHSLPDSLAVEAELQDACAATQDHLNATRAFLAKERPTFHAE</sequence>